<protein>
    <submittedName>
        <fullName evidence="3">Uncharacterized protein</fullName>
    </submittedName>
</protein>
<dbReference type="InterPro" id="IPR038136">
    <property type="entry name" value="CofD-like_dom_sf"/>
</dbReference>
<evidence type="ECO:0000256" key="1">
    <source>
        <dbReference type="ARBA" id="ARBA00022679"/>
    </source>
</evidence>
<dbReference type="SUPFAM" id="SSF142338">
    <property type="entry name" value="CofD-like"/>
    <property type="match status" value="1"/>
</dbReference>
<keyword evidence="4" id="KW-1185">Reference proteome</keyword>
<dbReference type="Proteomes" id="UP001500642">
    <property type="component" value="Unassembled WGS sequence"/>
</dbReference>
<proteinExistence type="predicted"/>
<accession>A0ABP8JMR6</accession>
<dbReference type="InterPro" id="IPR002882">
    <property type="entry name" value="CofD"/>
</dbReference>
<keyword evidence="2" id="KW-0460">Magnesium</keyword>
<reference evidence="4" key="1">
    <citation type="journal article" date="2019" name="Int. J. Syst. Evol. Microbiol.">
        <title>The Global Catalogue of Microorganisms (GCM) 10K type strain sequencing project: providing services to taxonomists for standard genome sequencing and annotation.</title>
        <authorList>
            <consortium name="The Broad Institute Genomics Platform"/>
            <consortium name="The Broad Institute Genome Sequencing Center for Infectious Disease"/>
            <person name="Wu L."/>
            <person name="Ma J."/>
        </authorList>
    </citation>
    <scope>NUCLEOTIDE SEQUENCE [LARGE SCALE GENOMIC DNA]</scope>
    <source>
        <strain evidence="4">JCM 17808</strain>
    </source>
</reference>
<sequence>MLPLTDTSTDVLADVLAFTSDRTEDRVTVIASTFTDVTVHGLRFSPDIDACLLPPSTALPGGAVEELAAYHVDAEWFPMTEASLAAAVLRTRLLALGYPLSQVVQAMASRFSPAFSLLPASDDAVETLVVVERDGQEEAWPARRFRAADPQRVTRVVRTGIEGATAAPGVLRALRQADAIIVRADEYAALDTVPVLELPGVLDALTGTRATVLLSGGDSLPSELRSRLGATEITGAVAEALAGVEPAAPAGTTVWDRA</sequence>
<evidence type="ECO:0000256" key="2">
    <source>
        <dbReference type="ARBA" id="ARBA00022842"/>
    </source>
</evidence>
<comment type="caution">
    <text evidence="3">The sequence shown here is derived from an EMBL/GenBank/DDBJ whole genome shotgun (WGS) entry which is preliminary data.</text>
</comment>
<organism evidence="3 4">
    <name type="scientific">Brevibacterium pityocampae</name>
    <dbReference type="NCBI Taxonomy" id="506594"/>
    <lineage>
        <taxon>Bacteria</taxon>
        <taxon>Bacillati</taxon>
        <taxon>Actinomycetota</taxon>
        <taxon>Actinomycetes</taxon>
        <taxon>Micrococcales</taxon>
        <taxon>Brevibacteriaceae</taxon>
        <taxon>Brevibacterium</taxon>
    </lineage>
</organism>
<dbReference type="EMBL" id="BAABGL010000017">
    <property type="protein sequence ID" value="GAA4393342.1"/>
    <property type="molecule type" value="Genomic_DNA"/>
</dbReference>
<dbReference type="PANTHER" id="PTHR43007">
    <property type="entry name" value="2-PHOSPHO-L-LACTATE TRANSFERASE"/>
    <property type="match status" value="1"/>
</dbReference>
<gene>
    <name evidence="3" type="ORF">GCM10023167_22270</name>
</gene>
<dbReference type="Pfam" id="PF01933">
    <property type="entry name" value="CofD"/>
    <property type="match status" value="1"/>
</dbReference>
<dbReference type="PANTHER" id="PTHR43007:SF1">
    <property type="entry name" value="2-PHOSPHO-L-LACTATE TRANSFERASE"/>
    <property type="match status" value="1"/>
</dbReference>
<evidence type="ECO:0000313" key="4">
    <source>
        <dbReference type="Proteomes" id="UP001500642"/>
    </source>
</evidence>
<name>A0ABP8JMR6_9MICO</name>
<dbReference type="Gene3D" id="3.40.50.10680">
    <property type="entry name" value="CofD-like domains"/>
    <property type="match status" value="1"/>
</dbReference>
<evidence type="ECO:0000313" key="3">
    <source>
        <dbReference type="EMBL" id="GAA4393342.1"/>
    </source>
</evidence>
<dbReference type="InterPro" id="IPR010115">
    <property type="entry name" value="FbiA/CofD"/>
</dbReference>
<keyword evidence="1" id="KW-0808">Transferase</keyword>